<gene>
    <name evidence="8" type="ORF">GMA10_04540</name>
</gene>
<dbReference type="AlphaFoldDB" id="A0A7K1LH22"/>
<feature type="domain" description="GS catalytic" evidence="7">
    <location>
        <begin position="103"/>
        <end position="432"/>
    </location>
</feature>
<dbReference type="SUPFAM" id="SSF55931">
    <property type="entry name" value="Glutamine synthetase/guanido kinase"/>
    <property type="match status" value="1"/>
</dbReference>
<accession>A0A7K1LH22</accession>
<dbReference type="Proteomes" id="UP000462152">
    <property type="component" value="Unassembled WGS sequence"/>
</dbReference>
<comment type="similarity">
    <text evidence="1 5 6">Belongs to the glutamine synthetase family.</text>
</comment>
<dbReference type="PROSITE" id="PS51987">
    <property type="entry name" value="GS_CATALYTIC"/>
    <property type="match status" value="1"/>
</dbReference>
<dbReference type="SMART" id="SM01230">
    <property type="entry name" value="Gln-synt_C"/>
    <property type="match status" value="1"/>
</dbReference>
<name>A0A7K1LH22_9MICC</name>
<proteinExistence type="inferred from homology"/>
<organism evidence="8 9">
    <name type="scientific">Rothia koreensis</name>
    <dbReference type="NCBI Taxonomy" id="592378"/>
    <lineage>
        <taxon>Bacteria</taxon>
        <taxon>Bacillati</taxon>
        <taxon>Actinomycetota</taxon>
        <taxon>Actinomycetes</taxon>
        <taxon>Micrococcales</taxon>
        <taxon>Micrococcaceae</taxon>
        <taxon>Rothia</taxon>
    </lineage>
</organism>
<comment type="caution">
    <text evidence="8">The sequence shown here is derived from an EMBL/GenBank/DDBJ whole genome shotgun (WGS) entry which is preliminary data.</text>
</comment>
<dbReference type="Pfam" id="PF16952">
    <property type="entry name" value="Gln-synt_N_2"/>
    <property type="match status" value="1"/>
</dbReference>
<evidence type="ECO:0000256" key="5">
    <source>
        <dbReference type="PROSITE-ProRule" id="PRU01331"/>
    </source>
</evidence>
<keyword evidence="2" id="KW-0436">Ligase</keyword>
<keyword evidence="9" id="KW-1185">Reference proteome</keyword>
<dbReference type="InterPro" id="IPR014746">
    <property type="entry name" value="Gln_synth/guanido_kin_cat_dom"/>
</dbReference>
<dbReference type="OrthoDB" id="3277468at2"/>
<evidence type="ECO:0000256" key="6">
    <source>
        <dbReference type="RuleBase" id="RU000384"/>
    </source>
</evidence>
<dbReference type="InterPro" id="IPR036651">
    <property type="entry name" value="Gln_synt_N_sf"/>
</dbReference>
<sequence>MPTSPLTFIATNDISAQTRGRSVPGKETPSVLTKGVGWVPANLAIGAFGSIAEDNVFGATGDLRLIPDAGSVVTVPADGEAPGLNFYLADQTLPDGSPWECCPRTFARNALDEFKELTGLEVVASFEHEFSMTGAEETAPFSFERFRAAEPFGTDLVDLLNHVGLEPETWLPEYGRDQFEITLRPTGALEAADRAVVLRDLVRDLARRRGRTASFAPLLDPEGSGNGVHIHFSLRDGTTGAPVLHDPEQPSDLAEVGAQFAAGIIKHARALSALTACSPSSYLRLSPHRWSVGGVFLGEYHREALVRICPTSTLGGGRPQHQFNLEYRAADATSNPWLAVGAIVRAGMEGIRRNYRRERIWQEDAPTEDLARTPKLPTDVNDALTALTSDDIATSWFDPKLLRTYVDVKKADLAAVDGLDPLEVCRKVAHAY</sequence>
<dbReference type="PANTHER" id="PTHR43785">
    <property type="entry name" value="GAMMA-GLUTAMYLPUTRESCINE SYNTHETASE"/>
    <property type="match status" value="1"/>
</dbReference>
<dbReference type="Gene3D" id="3.10.20.70">
    <property type="entry name" value="Glutamine synthetase, N-terminal domain"/>
    <property type="match status" value="1"/>
</dbReference>
<evidence type="ECO:0000313" key="8">
    <source>
        <dbReference type="EMBL" id="MUN54485.1"/>
    </source>
</evidence>
<dbReference type="PANTHER" id="PTHR43785:SF12">
    <property type="entry name" value="TYPE-1 GLUTAMINE SYNTHETASE 2"/>
    <property type="match status" value="1"/>
</dbReference>
<dbReference type="Pfam" id="PF00120">
    <property type="entry name" value="Gln-synt_C"/>
    <property type="match status" value="1"/>
</dbReference>
<keyword evidence="3" id="KW-0547">Nucleotide-binding</keyword>
<dbReference type="Gene3D" id="3.30.590.10">
    <property type="entry name" value="Glutamine synthetase/guanido kinase, catalytic domain"/>
    <property type="match status" value="1"/>
</dbReference>
<dbReference type="EMBL" id="WOGT01000002">
    <property type="protein sequence ID" value="MUN54485.1"/>
    <property type="molecule type" value="Genomic_DNA"/>
</dbReference>
<dbReference type="InterPro" id="IPR008146">
    <property type="entry name" value="Gln_synth_cat_dom"/>
</dbReference>
<dbReference type="GO" id="GO:0005524">
    <property type="term" value="F:ATP binding"/>
    <property type="evidence" value="ECO:0007669"/>
    <property type="project" value="UniProtKB-KW"/>
</dbReference>
<evidence type="ECO:0000256" key="4">
    <source>
        <dbReference type="ARBA" id="ARBA00022840"/>
    </source>
</evidence>
<dbReference type="RefSeq" id="WP_129315188.1">
    <property type="nucleotide sequence ID" value="NZ_NOIQ01000004.1"/>
</dbReference>
<reference evidence="8 9" key="1">
    <citation type="submission" date="2019-12" db="EMBL/GenBank/DDBJ databases">
        <authorList>
            <person name="Li J."/>
            <person name="Shi Y."/>
            <person name="Xu G."/>
            <person name="Xiao D."/>
            <person name="Ran X."/>
        </authorList>
    </citation>
    <scope>NUCLEOTIDE SEQUENCE [LARGE SCALE GENOMIC DNA]</scope>
    <source>
        <strain evidence="8 9">JCM 15915</strain>
    </source>
</reference>
<dbReference type="GO" id="GO:0006542">
    <property type="term" value="P:glutamine biosynthetic process"/>
    <property type="evidence" value="ECO:0007669"/>
    <property type="project" value="InterPro"/>
</dbReference>
<evidence type="ECO:0000256" key="2">
    <source>
        <dbReference type="ARBA" id="ARBA00022598"/>
    </source>
</evidence>
<evidence type="ECO:0000256" key="3">
    <source>
        <dbReference type="ARBA" id="ARBA00022741"/>
    </source>
</evidence>
<dbReference type="GO" id="GO:0004356">
    <property type="term" value="F:glutamine synthetase activity"/>
    <property type="evidence" value="ECO:0007669"/>
    <property type="project" value="InterPro"/>
</dbReference>
<dbReference type="InterPro" id="IPR008147">
    <property type="entry name" value="Gln_synt_N"/>
</dbReference>
<evidence type="ECO:0000259" key="7">
    <source>
        <dbReference type="PROSITE" id="PS51987"/>
    </source>
</evidence>
<evidence type="ECO:0000313" key="9">
    <source>
        <dbReference type="Proteomes" id="UP000462152"/>
    </source>
</evidence>
<evidence type="ECO:0000256" key="1">
    <source>
        <dbReference type="ARBA" id="ARBA00009897"/>
    </source>
</evidence>
<keyword evidence="4" id="KW-0067">ATP-binding</keyword>
<protein>
    <submittedName>
        <fullName evidence="8">Glutamine synthetase</fullName>
    </submittedName>
</protein>